<dbReference type="PANTHER" id="PTHR12360:SF12">
    <property type="entry name" value="TRANSCRIPTIONAL REPRESSOR NF-X1"/>
    <property type="match status" value="1"/>
</dbReference>
<feature type="compositionally biased region" description="Low complexity" evidence="10">
    <location>
        <begin position="34"/>
        <end position="44"/>
    </location>
</feature>
<dbReference type="VEuPathDB" id="FungiDB:MSYG_2906"/>
<evidence type="ECO:0000313" key="12">
    <source>
        <dbReference type="EMBL" id="SHO78559.1"/>
    </source>
</evidence>
<dbReference type="Proteomes" id="UP000186303">
    <property type="component" value="Chromosome 4"/>
</dbReference>
<feature type="region of interest" description="Disordered" evidence="10">
    <location>
        <begin position="1"/>
        <end position="142"/>
    </location>
</feature>
<proteinExistence type="inferred from homology"/>
<keyword evidence="13" id="KW-1185">Reference proteome</keyword>
<evidence type="ECO:0000256" key="7">
    <source>
        <dbReference type="ARBA" id="ARBA00023015"/>
    </source>
</evidence>
<dbReference type="AlphaFoldDB" id="A0A1M8A817"/>
<feature type="domain" description="NF-X1-type" evidence="11">
    <location>
        <begin position="702"/>
        <end position="724"/>
    </location>
</feature>
<organism evidence="12 13">
    <name type="scientific">Malassezia sympodialis (strain ATCC 42132)</name>
    <name type="common">Atopic eczema-associated yeast</name>
    <dbReference type="NCBI Taxonomy" id="1230383"/>
    <lineage>
        <taxon>Eukaryota</taxon>
        <taxon>Fungi</taxon>
        <taxon>Dikarya</taxon>
        <taxon>Basidiomycota</taxon>
        <taxon>Ustilaginomycotina</taxon>
        <taxon>Malasseziomycetes</taxon>
        <taxon>Malasseziales</taxon>
        <taxon>Malasseziaceae</taxon>
        <taxon>Malassezia</taxon>
    </lineage>
</organism>
<dbReference type="OMA" id="CPHPCDS"/>
<dbReference type="InterPro" id="IPR000967">
    <property type="entry name" value="Znf_NFX1"/>
</dbReference>
<comment type="subcellular location">
    <subcellularLocation>
        <location evidence="1">Nucleus</location>
    </subcellularLocation>
</comment>
<feature type="compositionally biased region" description="Basic residues" evidence="10">
    <location>
        <begin position="83"/>
        <end position="92"/>
    </location>
</feature>
<keyword evidence="8" id="KW-0804">Transcription</keyword>
<evidence type="ECO:0000256" key="6">
    <source>
        <dbReference type="ARBA" id="ARBA00022833"/>
    </source>
</evidence>
<dbReference type="SMART" id="SM00438">
    <property type="entry name" value="ZnF_NFX"/>
    <property type="match status" value="7"/>
</dbReference>
<name>A0A1M8A817_MALS4</name>
<evidence type="ECO:0000256" key="1">
    <source>
        <dbReference type="ARBA" id="ARBA00004123"/>
    </source>
</evidence>
<evidence type="ECO:0000256" key="2">
    <source>
        <dbReference type="ARBA" id="ARBA00007269"/>
    </source>
</evidence>
<dbReference type="CDD" id="cd06008">
    <property type="entry name" value="NF-X1-zinc-finger"/>
    <property type="match status" value="5"/>
</dbReference>
<dbReference type="GO" id="GO:0000981">
    <property type="term" value="F:DNA-binding transcription factor activity, RNA polymerase II-specific"/>
    <property type="evidence" value="ECO:0007669"/>
    <property type="project" value="TreeGrafter"/>
</dbReference>
<dbReference type="GO" id="GO:0000122">
    <property type="term" value="P:negative regulation of transcription by RNA polymerase II"/>
    <property type="evidence" value="ECO:0007669"/>
    <property type="project" value="TreeGrafter"/>
</dbReference>
<feature type="domain" description="NF-X1-type" evidence="11">
    <location>
        <begin position="262"/>
        <end position="282"/>
    </location>
</feature>
<evidence type="ECO:0000313" key="13">
    <source>
        <dbReference type="Proteomes" id="UP000186303"/>
    </source>
</evidence>
<keyword evidence="3" id="KW-0479">Metal-binding</keyword>
<evidence type="ECO:0000259" key="11">
    <source>
        <dbReference type="SMART" id="SM00438"/>
    </source>
</evidence>
<evidence type="ECO:0000256" key="4">
    <source>
        <dbReference type="ARBA" id="ARBA00022737"/>
    </source>
</evidence>
<keyword evidence="9" id="KW-0539">Nucleus</keyword>
<evidence type="ECO:0000256" key="9">
    <source>
        <dbReference type="ARBA" id="ARBA00023242"/>
    </source>
</evidence>
<keyword evidence="5" id="KW-0863">Zinc-finger</keyword>
<sequence>MVEVDAASAPTPPAAPLRGRRRPRGQSRRGRGGRAATPRGAPSEAPAPPAPPPSAAATQEPPRHHPAPDTTQDTPRPSAPPRGGRRRTRAPHKTAAQPAAPSGAGARSQPARRPTSSFGAKLTATADPTPAPAAERPAPVPEYADLRTRLTAELSGDDYDCAICYHPVLRKQPIWSCARCHAVLHLPCVRTWAERSVEQMEAQYRLHEDPDVQRRRGHWRCPACQAVEEAIPRTYRCWCGRVTQPRGHAVPHSCGGACRRGCAWHGCAAQVCHPGPCPPCAASVRVACFCGREPHRLLRCSQLRATLPAEQAAQPLAELSAAGVVSCGARCGRALACGHHTCAQPCHAGPCPPCAEPIEAPCHCGRHTRTMACGERPADAYGLTSAWSCGEPCDAPLACGVHRCTQPCHVRTGVAPCPLAPERIRTCPCGRTPATGRTSCRDPVPTCGAPCGRPRACGHACAAPCHTGACPPCAADVVQVCRCGRTKRTRPCASASAQGEFLCTTPCKVPRHCGKHVCGRPCCPLAFQAALGKQALREAAQLDPEQLHACTVPCRKPLSCGQHVCEAPCHRGACAPCLRSSFTEAVCPCGRTVIEPPVPCGTVVPCSYPCALPGPPCGHPKVPHACHPAATPCPPCVHLTSRACVCGRTTLASVPCSRTAVRCGQVCGKPLACGQHTCVGTCHADGECGACQQLCGRPRAGCGHPCMRPCHAPAPCADDEPCEAVVRRTCACGRREKLDVCGAGPPLACTSACEVAQRHARFASALGLQATPATVEYGAPLRQYVALDARGAQAVQDVLNEFVQSPRASANVRALLAAYTLRRGLDAVRLREPLLSFIEQLADVYHVATERVASEGPEDVRLRRTRESRIPAVLLTEASAAQPARAALEARRARQAAWAASTAAPRVQGNAVVLSRVPAAHQAPGALDAALADVRRGPPPCAWSVAAHDDVVVLHSVQLAPLSVAAVAQAAPRPGAEALRPVERRLVALGEAVQAALPGVTAELGVFDGARATHVCRQGQWHAL</sequence>
<evidence type="ECO:0000256" key="5">
    <source>
        <dbReference type="ARBA" id="ARBA00022771"/>
    </source>
</evidence>
<keyword evidence="7" id="KW-0805">Transcription regulation</keyword>
<dbReference type="InterPro" id="IPR034078">
    <property type="entry name" value="NFX1_fam"/>
</dbReference>
<dbReference type="OrthoDB" id="6512771at2759"/>
<comment type="similarity">
    <text evidence="2">Belongs to the NFX1 family.</text>
</comment>
<feature type="compositionally biased region" description="Basic residues" evidence="10">
    <location>
        <begin position="18"/>
        <end position="32"/>
    </location>
</feature>
<dbReference type="STRING" id="1230383.A0A1M8A817"/>
<feature type="compositionally biased region" description="Pro residues" evidence="10">
    <location>
        <begin position="45"/>
        <end position="54"/>
    </location>
</feature>
<protein>
    <submittedName>
        <fullName evidence="12">Similar to S.cerevisiae protein FAP1 (Protein that binds to Fpr1p)</fullName>
    </submittedName>
</protein>
<feature type="compositionally biased region" description="Low complexity" evidence="10">
    <location>
        <begin position="123"/>
        <end position="137"/>
    </location>
</feature>
<feature type="compositionally biased region" description="Low complexity" evidence="10">
    <location>
        <begin position="95"/>
        <end position="111"/>
    </location>
</feature>
<feature type="domain" description="NF-X1-type" evidence="11">
    <location>
        <begin position="560"/>
        <end position="579"/>
    </location>
</feature>
<dbReference type="GO" id="GO:0008270">
    <property type="term" value="F:zinc ion binding"/>
    <property type="evidence" value="ECO:0007669"/>
    <property type="project" value="UniProtKB-KW"/>
</dbReference>
<evidence type="ECO:0000256" key="3">
    <source>
        <dbReference type="ARBA" id="ARBA00022723"/>
    </source>
</evidence>
<dbReference type="GO" id="GO:0000977">
    <property type="term" value="F:RNA polymerase II transcription regulatory region sequence-specific DNA binding"/>
    <property type="evidence" value="ECO:0007669"/>
    <property type="project" value="TreeGrafter"/>
</dbReference>
<dbReference type="PANTHER" id="PTHR12360">
    <property type="entry name" value="NUCLEAR TRANSCRIPTION FACTOR, X-BOX BINDING 1 NFX1"/>
    <property type="match status" value="1"/>
</dbReference>
<gene>
    <name evidence="12" type="ORF">MSYG_2906</name>
</gene>
<feature type="domain" description="NF-X1-type" evidence="11">
    <location>
        <begin position="457"/>
        <end position="475"/>
    </location>
</feature>
<feature type="domain" description="NF-X1-type" evidence="11">
    <location>
        <begin position="673"/>
        <end position="693"/>
    </location>
</feature>
<dbReference type="Pfam" id="PF01422">
    <property type="entry name" value="zf-NF-X1"/>
    <property type="match status" value="8"/>
</dbReference>
<reference evidence="13" key="1">
    <citation type="journal article" date="2017" name="Nucleic Acids Res.">
        <title>Proteogenomics produces comprehensive and highly accurate protein-coding gene annotation in a complete genome assembly of Malassezia sympodialis.</title>
        <authorList>
            <person name="Zhu Y."/>
            <person name="Engstroem P.G."/>
            <person name="Tellgren-Roth C."/>
            <person name="Baudo C.D."/>
            <person name="Kennell J.C."/>
            <person name="Sun S."/>
            <person name="Billmyre R.B."/>
            <person name="Schroeder M.S."/>
            <person name="Andersson A."/>
            <person name="Holm T."/>
            <person name="Sigurgeirsson B."/>
            <person name="Wu G."/>
            <person name="Sankaranarayanan S.R."/>
            <person name="Siddharthan R."/>
            <person name="Sanyal K."/>
            <person name="Lundeberg J."/>
            <person name="Nystedt B."/>
            <person name="Boekhout T."/>
            <person name="Dawson T.L. Jr."/>
            <person name="Heitman J."/>
            <person name="Scheynius A."/>
            <person name="Lehtioe J."/>
        </authorList>
    </citation>
    <scope>NUCLEOTIDE SEQUENCE [LARGE SCALE GENOMIC DNA]</scope>
    <source>
        <strain evidence="13">ATCC 42132</strain>
    </source>
</reference>
<dbReference type="GO" id="GO:0005634">
    <property type="term" value="C:nucleus"/>
    <property type="evidence" value="ECO:0007669"/>
    <property type="project" value="UniProtKB-SubCell"/>
</dbReference>
<feature type="domain" description="NF-X1-type" evidence="11">
    <location>
        <begin position="399"/>
        <end position="429"/>
    </location>
</feature>
<feature type="domain" description="NF-X1-type" evidence="11">
    <location>
        <begin position="337"/>
        <end position="356"/>
    </location>
</feature>
<keyword evidence="6" id="KW-0862">Zinc</keyword>
<dbReference type="EMBL" id="LT671824">
    <property type="protein sequence ID" value="SHO78559.1"/>
    <property type="molecule type" value="Genomic_DNA"/>
</dbReference>
<evidence type="ECO:0000256" key="10">
    <source>
        <dbReference type="SAM" id="MobiDB-lite"/>
    </source>
</evidence>
<accession>A0A1M8A817</accession>
<evidence type="ECO:0000256" key="8">
    <source>
        <dbReference type="ARBA" id="ARBA00023163"/>
    </source>
</evidence>
<keyword evidence="4" id="KW-0677">Repeat</keyword>